<organism evidence="2 3">
    <name type="scientific">Cichlidogyrus casuarinus</name>
    <dbReference type="NCBI Taxonomy" id="1844966"/>
    <lineage>
        <taxon>Eukaryota</taxon>
        <taxon>Metazoa</taxon>
        <taxon>Spiralia</taxon>
        <taxon>Lophotrochozoa</taxon>
        <taxon>Platyhelminthes</taxon>
        <taxon>Monogenea</taxon>
        <taxon>Monopisthocotylea</taxon>
        <taxon>Dactylogyridea</taxon>
        <taxon>Ancyrocephalidae</taxon>
        <taxon>Cichlidogyrus</taxon>
    </lineage>
</organism>
<dbReference type="SUPFAM" id="SSF52540">
    <property type="entry name" value="P-loop containing nucleoside triphosphate hydrolases"/>
    <property type="match status" value="1"/>
</dbReference>
<evidence type="ECO:0000313" key="2">
    <source>
        <dbReference type="EMBL" id="KAL3320524.1"/>
    </source>
</evidence>
<evidence type="ECO:0000256" key="1">
    <source>
        <dbReference type="SAM" id="Phobius"/>
    </source>
</evidence>
<keyword evidence="1" id="KW-0472">Membrane</keyword>
<feature type="transmembrane region" description="Helical" evidence="1">
    <location>
        <begin position="32"/>
        <end position="54"/>
    </location>
</feature>
<dbReference type="AlphaFoldDB" id="A0ABD2QLX8"/>
<dbReference type="InterPro" id="IPR052807">
    <property type="entry name" value="Mito_transl_resp_regulator"/>
</dbReference>
<dbReference type="Gene3D" id="3.40.50.300">
    <property type="entry name" value="P-loop containing nucleotide triphosphate hydrolases"/>
    <property type="match status" value="1"/>
</dbReference>
<keyword evidence="1" id="KW-1133">Transmembrane helix</keyword>
<accession>A0ABD2QLX8</accession>
<keyword evidence="3" id="KW-1185">Reference proteome</keyword>
<dbReference type="PANTHER" id="PTHR46406:SF1">
    <property type="entry name" value="NITRIC OXIDE-ASSOCIATED PROTEIN 1"/>
    <property type="match status" value="1"/>
</dbReference>
<proteinExistence type="predicted"/>
<dbReference type="InterPro" id="IPR027417">
    <property type="entry name" value="P-loop_NTPase"/>
</dbReference>
<evidence type="ECO:0000313" key="3">
    <source>
        <dbReference type="Proteomes" id="UP001626550"/>
    </source>
</evidence>
<keyword evidence="1" id="KW-0812">Transmembrane</keyword>
<comment type="caution">
    <text evidence="2">The sequence shown here is derived from an EMBL/GenBank/DDBJ whole genome shotgun (WGS) entry which is preliminary data.</text>
</comment>
<sequence length="353" mass="39642">MPVRSATQKPSFICERYLTDFFKTNFHESRLLGVHLVSALTGYGIEGLVSWLISREFCRKPRAMFLIGSHNSGKSRLFNRLLLSDACKPSHRDHIHRSCVAPFPGTTLGMRRFPLNRPNMYQKSIRDQLLHQVSRTDQHTKMISQDSALSPPDFLDQLMPESRGHDPNLEKVVYEPRYSDEAPRTLLPVPEKNRQIGDLRWLYDTPGLRVSDDILGHLSPSDFMALQPAKPITRLKPRIFYAQKGQSLSIGSVAIVDFLSDVVAVLYSPFSAHLVPTADADHGSLNSILVEEIPLDSQLPITTVDLILSQAGWIGLGCSKPDKAFATLRTWTYKSGGVTLRPLSIVPTRFILK</sequence>
<protein>
    <submittedName>
        <fullName evidence="2">Nitric oxide associated protein 1</fullName>
    </submittedName>
</protein>
<dbReference type="EMBL" id="JBJKFK010000046">
    <property type="protein sequence ID" value="KAL3320524.1"/>
    <property type="molecule type" value="Genomic_DNA"/>
</dbReference>
<gene>
    <name evidence="2" type="primary">NOA1</name>
    <name evidence="2" type="ORF">Ciccas_000788</name>
</gene>
<name>A0ABD2QLX8_9PLAT</name>
<dbReference type="PANTHER" id="PTHR46406">
    <property type="entry name" value="NITRIC OXIDE-ASSOCIATED PROTEIN 1"/>
    <property type="match status" value="1"/>
</dbReference>
<dbReference type="Proteomes" id="UP001626550">
    <property type="component" value="Unassembled WGS sequence"/>
</dbReference>
<reference evidence="2 3" key="1">
    <citation type="submission" date="2024-11" db="EMBL/GenBank/DDBJ databases">
        <title>Adaptive evolution of stress response genes in parasites aligns with host niche diversity.</title>
        <authorList>
            <person name="Hahn C."/>
            <person name="Resl P."/>
        </authorList>
    </citation>
    <scope>NUCLEOTIDE SEQUENCE [LARGE SCALE GENOMIC DNA]</scope>
    <source>
        <strain evidence="2">EGGRZ-B1_66</strain>
        <tissue evidence="2">Body</tissue>
    </source>
</reference>